<feature type="repeat" description="ANK" evidence="3">
    <location>
        <begin position="70"/>
        <end position="98"/>
    </location>
</feature>
<reference evidence="5" key="1">
    <citation type="submission" date="2023-06" db="EMBL/GenBank/DDBJ databases">
        <title>Genome-scale phylogeny and comparative genomics of the fungal order Sordariales.</title>
        <authorList>
            <consortium name="Lawrence Berkeley National Laboratory"/>
            <person name="Hensen N."/>
            <person name="Bonometti L."/>
            <person name="Westerberg I."/>
            <person name="Brannstrom I.O."/>
            <person name="Guillou S."/>
            <person name="Cros-Aarteil S."/>
            <person name="Calhoun S."/>
            <person name="Haridas S."/>
            <person name="Kuo A."/>
            <person name="Mondo S."/>
            <person name="Pangilinan J."/>
            <person name="Riley R."/>
            <person name="LaButti K."/>
            <person name="Andreopoulos B."/>
            <person name="Lipzen A."/>
            <person name="Chen C."/>
            <person name="Yanf M."/>
            <person name="Daum C."/>
            <person name="Ng V."/>
            <person name="Clum A."/>
            <person name="Steindorff A."/>
            <person name="Ohm R."/>
            <person name="Martin F."/>
            <person name="Silar P."/>
            <person name="Natvig D."/>
            <person name="Lalanne C."/>
            <person name="Gautier V."/>
            <person name="Ament-velasquez S.L."/>
            <person name="Kruys A."/>
            <person name="Hutchinson M.I."/>
            <person name="Powell A.J."/>
            <person name="Barry K."/>
            <person name="Miller A.N."/>
            <person name="Grigoriev I.V."/>
            <person name="Debuchy R."/>
            <person name="Gladieux P."/>
            <person name="Thoren M.H."/>
            <person name="Johannesson H."/>
        </authorList>
    </citation>
    <scope>NUCLEOTIDE SEQUENCE</scope>
    <source>
        <strain evidence="5">SMH2392-1A</strain>
    </source>
</reference>
<evidence type="ECO:0000256" key="2">
    <source>
        <dbReference type="ARBA" id="ARBA00023043"/>
    </source>
</evidence>
<evidence type="ECO:0000313" key="6">
    <source>
        <dbReference type="Proteomes" id="UP001172101"/>
    </source>
</evidence>
<dbReference type="EMBL" id="JAUIRO010000006">
    <property type="protein sequence ID" value="KAK0710035.1"/>
    <property type="molecule type" value="Genomic_DNA"/>
</dbReference>
<dbReference type="Pfam" id="PF00023">
    <property type="entry name" value="Ank"/>
    <property type="match status" value="1"/>
</dbReference>
<comment type="caution">
    <text evidence="5">The sequence shown here is derived from an EMBL/GenBank/DDBJ whole genome shotgun (WGS) entry which is preliminary data.</text>
</comment>
<name>A0AA40A6C9_9PEZI</name>
<evidence type="ECO:0000256" key="4">
    <source>
        <dbReference type="SAM" id="Phobius"/>
    </source>
</evidence>
<feature type="repeat" description="ANK" evidence="3">
    <location>
        <begin position="643"/>
        <end position="675"/>
    </location>
</feature>
<dbReference type="PROSITE" id="PS50297">
    <property type="entry name" value="ANK_REP_REGION"/>
    <property type="match status" value="4"/>
</dbReference>
<dbReference type="Gene3D" id="1.25.40.20">
    <property type="entry name" value="Ankyrin repeat-containing domain"/>
    <property type="match status" value="5"/>
</dbReference>
<feature type="repeat" description="ANK" evidence="3">
    <location>
        <begin position="608"/>
        <end position="642"/>
    </location>
</feature>
<gene>
    <name evidence="5" type="ORF">B0T26DRAFT_755158</name>
</gene>
<dbReference type="SMART" id="SM00248">
    <property type="entry name" value="ANK"/>
    <property type="match status" value="15"/>
</dbReference>
<evidence type="ECO:0000256" key="1">
    <source>
        <dbReference type="ARBA" id="ARBA00022737"/>
    </source>
</evidence>
<dbReference type="Proteomes" id="UP001172101">
    <property type="component" value="Unassembled WGS sequence"/>
</dbReference>
<dbReference type="PROSITE" id="PS50088">
    <property type="entry name" value="ANK_REPEAT"/>
    <property type="match status" value="5"/>
</dbReference>
<feature type="repeat" description="ANK" evidence="3">
    <location>
        <begin position="377"/>
        <end position="413"/>
    </location>
</feature>
<protein>
    <submittedName>
        <fullName evidence="5">Ankyrin repeat-containing domain protein</fullName>
    </submittedName>
</protein>
<dbReference type="PANTHER" id="PTHR24123:SF33">
    <property type="entry name" value="PROTEIN HOS4"/>
    <property type="match status" value="1"/>
</dbReference>
<dbReference type="RefSeq" id="XP_060293339.1">
    <property type="nucleotide sequence ID" value="XM_060445916.1"/>
</dbReference>
<keyword evidence="6" id="KW-1185">Reference proteome</keyword>
<dbReference type="Pfam" id="PF12796">
    <property type="entry name" value="Ank_2"/>
    <property type="match status" value="3"/>
</dbReference>
<dbReference type="AlphaFoldDB" id="A0AA40A6C9"/>
<keyword evidence="2 3" id="KW-0040">ANK repeat</keyword>
<evidence type="ECO:0000313" key="5">
    <source>
        <dbReference type="EMBL" id="KAK0710035.1"/>
    </source>
</evidence>
<proteinExistence type="predicted"/>
<organism evidence="5 6">
    <name type="scientific">Lasiosphaeria miniovina</name>
    <dbReference type="NCBI Taxonomy" id="1954250"/>
    <lineage>
        <taxon>Eukaryota</taxon>
        <taxon>Fungi</taxon>
        <taxon>Dikarya</taxon>
        <taxon>Ascomycota</taxon>
        <taxon>Pezizomycotina</taxon>
        <taxon>Sordariomycetes</taxon>
        <taxon>Sordariomycetidae</taxon>
        <taxon>Sordariales</taxon>
        <taxon>Lasiosphaeriaceae</taxon>
        <taxon>Lasiosphaeria</taxon>
    </lineage>
</organism>
<feature type="repeat" description="ANK" evidence="3">
    <location>
        <begin position="801"/>
        <end position="824"/>
    </location>
</feature>
<keyword evidence="1" id="KW-0677">Repeat</keyword>
<evidence type="ECO:0000256" key="3">
    <source>
        <dbReference type="PROSITE-ProRule" id="PRU00023"/>
    </source>
</evidence>
<sequence>MDESSRTLEAFANSPFNRATAAQLWRRLLAEHTASSNSLHEAACCGDLDTVVQLLDEKTDSLNLNAIDEDGRAPIHFALRAGSSEIVQLLLEAGASPNPIPLPEPSIADALMMLSRILYAAFQWLSFIWVASKQPFFPAPLLKLARFQLVLSLGLGAVLSYAFAVVWLLRKFPHFRPDSIADAATAFKGDSEHAVLMLLDSGYQPSYSEMPVLWEAAALKGYTGLCQRLMQLGWDVDAKFVYLGETVDSDPVVLTALLYASGASHSHLVSQLLSRGADPVQLDSLGRSCLLLACMRCYPSARPRSREESDATLAALLATDAVQHLNKNHLPPDPNRGESVFQLGWGWPLAEACRDFCTPAVQLLLDAGADPNFADELGVTALHVAAGVCYRDRNIENVKILLDHGAKVNATTSDSWTALGKVCNSGSSPEALKVLLEAGADASFGAGQNTPLQIAARHDISELQLVRILLEWREGIDVNATGGQFGSALVAGLNKPKSPDSEPEVLEFVRDMISHGADVNLAPDGYHAPITTAAIHDWPSVVEMLINHGAVVPPTKEVTGKAEWPRSTLQVSILSYLDGFQPAVFDILLHHGATPNGDTFVSGLGGNVGSTILGHACSRYFADPSVTQLLLRHGADANALDPRGRRPLHEAAFALNAAHARLLLQHGAALNLPAHASNYGTPWHSLCKGLAQFSTTERNMTKAQEFHTICQLFAAQPSPSSTDPLSAVWTRDAAGNTCLHYLAALSEPSRMVLALAPHGSGGGSTYYGAGNSPAADLAQRFLVLLCRGGLHPSALLAEDAAGQTALHVAARLGDVDVMATLLEHVYSMGRVQDASDSGSDDDDNNNDADGVLGALLKSTDNDGSTALLLAAGEGRALACRFLMDVYTGAARRPEPLVALAQAASRRAARNGHVDVARYLAGFRLVDRPNRNDVGNSVWQGAVGGGDDVQLVFTESVLGDAYQLSIEMAALEDLSYLSYLSDNSYLSDAPDANALPPLPLSNPLPITAVKLAAHYCRSTHLNYEAPTMLKTLA</sequence>
<keyword evidence="4" id="KW-0472">Membrane</keyword>
<dbReference type="SUPFAM" id="SSF48403">
    <property type="entry name" value="Ankyrin repeat"/>
    <property type="match status" value="3"/>
</dbReference>
<accession>A0AA40A6C9</accession>
<dbReference type="InterPro" id="IPR002110">
    <property type="entry name" value="Ankyrin_rpt"/>
</dbReference>
<dbReference type="GeneID" id="85329186"/>
<dbReference type="InterPro" id="IPR036770">
    <property type="entry name" value="Ankyrin_rpt-contain_sf"/>
</dbReference>
<keyword evidence="4" id="KW-1133">Transmembrane helix</keyword>
<keyword evidence="4" id="KW-0812">Transmembrane</keyword>
<dbReference type="PANTHER" id="PTHR24123">
    <property type="entry name" value="ANKYRIN REPEAT-CONTAINING"/>
    <property type="match status" value="1"/>
</dbReference>
<dbReference type="InterPro" id="IPR051165">
    <property type="entry name" value="Multifunctional_ANK_Repeat"/>
</dbReference>
<dbReference type="PRINTS" id="PR01415">
    <property type="entry name" value="ANKYRIN"/>
</dbReference>
<feature type="transmembrane region" description="Helical" evidence="4">
    <location>
        <begin position="149"/>
        <end position="169"/>
    </location>
</feature>